<comment type="subcellular location">
    <subcellularLocation>
        <location evidence="1">Peroxisome membrane</location>
        <topology evidence="1">Single-pass membrane protein</topology>
    </subcellularLocation>
</comment>
<keyword evidence="6" id="KW-1133">Transmembrane helix</keyword>
<feature type="transmembrane region" description="Helical" evidence="6">
    <location>
        <begin position="16"/>
        <end position="33"/>
    </location>
</feature>
<feature type="region of interest" description="Disordered" evidence="5">
    <location>
        <begin position="100"/>
        <end position="119"/>
    </location>
</feature>
<dbReference type="InterPro" id="IPR006966">
    <property type="entry name" value="Peroxin-3"/>
</dbReference>
<dbReference type="PhylomeDB" id="A0A061B010"/>
<sequence>MFVGIRQFIQRNRRRFLFSTGVIALVYFALGYIQKKFQEYQLRLTEERFQREQIRRRFEQTQKDALYTIYSLCPALNGAVFDGLNVEEITQALQQRRLEKKTTESSGVGSTTSDLSSVTNDNAENSVVLDGRKSKNELWTELKIVSLTRLITLVYCDALLVLFTRLQLNVLARREYLEDALQLASKKHGIKKGIEMVDHADYVNEQAYLSFSWWLLNRGWIQIREKVKHAVEEVFEEITPRYELDVEEFSLLLQKTQLLIEKDLPLSELVLPPRNLENFVIQQTLDEETLSTLMKDPGNLRVLVDETAEYVSSSSSQIVLRSLVATAFGMALHAVGEAGSRTGGRVKLAVVLATTSKLAHEFKQPGSEFVGAMDRVGELDELSASVYSNFG</sequence>
<evidence type="ECO:0000256" key="5">
    <source>
        <dbReference type="SAM" id="MobiDB-lite"/>
    </source>
</evidence>
<keyword evidence="6" id="KW-0472">Membrane</keyword>
<evidence type="ECO:0000256" key="2">
    <source>
        <dbReference type="ARBA" id="ARBA00008933"/>
    </source>
</evidence>
<evidence type="ECO:0000256" key="4">
    <source>
        <dbReference type="ARBA" id="ARBA00032508"/>
    </source>
</evidence>
<evidence type="ECO:0000313" key="7">
    <source>
        <dbReference type="EMBL" id="CDR43129.1"/>
    </source>
</evidence>
<dbReference type="PANTHER" id="PTHR28080:SF1">
    <property type="entry name" value="PEROXISOMAL BIOGENESIS FACTOR 3"/>
    <property type="match status" value="1"/>
</dbReference>
<feature type="compositionally biased region" description="Low complexity" evidence="5">
    <location>
        <begin position="104"/>
        <end position="113"/>
    </location>
</feature>
<keyword evidence="3" id="KW-0576">Peroxisome</keyword>
<dbReference type="EMBL" id="LK052896">
    <property type="protein sequence ID" value="CDR43129.1"/>
    <property type="molecule type" value="Genomic_DNA"/>
</dbReference>
<accession>A0A061B010</accession>
<organism evidence="7">
    <name type="scientific">Cyberlindnera fabianii</name>
    <name type="common">Yeast</name>
    <name type="synonym">Hansenula fabianii</name>
    <dbReference type="NCBI Taxonomy" id="36022"/>
    <lineage>
        <taxon>Eukaryota</taxon>
        <taxon>Fungi</taxon>
        <taxon>Dikarya</taxon>
        <taxon>Ascomycota</taxon>
        <taxon>Saccharomycotina</taxon>
        <taxon>Saccharomycetes</taxon>
        <taxon>Phaffomycetales</taxon>
        <taxon>Phaffomycetaceae</taxon>
        <taxon>Cyberlindnera</taxon>
    </lineage>
</organism>
<evidence type="ECO:0000256" key="6">
    <source>
        <dbReference type="SAM" id="Phobius"/>
    </source>
</evidence>
<dbReference type="PANTHER" id="PTHR28080">
    <property type="entry name" value="PEROXISOMAL BIOGENESIS FACTOR 3"/>
    <property type="match status" value="1"/>
</dbReference>
<dbReference type="GO" id="GO:0045046">
    <property type="term" value="P:protein import into peroxisome membrane"/>
    <property type="evidence" value="ECO:0007669"/>
    <property type="project" value="TreeGrafter"/>
</dbReference>
<protein>
    <recommendedName>
        <fullName evidence="4">Peroxin-3</fullName>
    </recommendedName>
</protein>
<evidence type="ECO:0000256" key="1">
    <source>
        <dbReference type="ARBA" id="ARBA00004549"/>
    </source>
</evidence>
<gene>
    <name evidence="7" type="ORF">CYFA0S_11e00562g</name>
</gene>
<evidence type="ECO:0000256" key="3">
    <source>
        <dbReference type="ARBA" id="ARBA00023140"/>
    </source>
</evidence>
<dbReference type="AlphaFoldDB" id="A0A061B010"/>
<dbReference type="GO" id="GO:0005778">
    <property type="term" value="C:peroxisomal membrane"/>
    <property type="evidence" value="ECO:0007669"/>
    <property type="project" value="UniProtKB-SubCell"/>
</dbReference>
<dbReference type="Pfam" id="PF04882">
    <property type="entry name" value="Peroxin-3"/>
    <property type="match status" value="1"/>
</dbReference>
<dbReference type="GO" id="GO:0030674">
    <property type="term" value="F:protein-macromolecule adaptor activity"/>
    <property type="evidence" value="ECO:0007669"/>
    <property type="project" value="TreeGrafter"/>
</dbReference>
<reference evidence="7" key="1">
    <citation type="journal article" date="2014" name="Genome Announc.">
        <title>Genome sequence of the yeast Cyberlindnera fabianii (Hansenula fabianii).</title>
        <authorList>
            <person name="Freel K.C."/>
            <person name="Sarilar V."/>
            <person name="Neuveglise C."/>
            <person name="Devillers H."/>
            <person name="Friedrich A."/>
            <person name="Schacherer J."/>
        </authorList>
    </citation>
    <scope>NUCLEOTIDE SEQUENCE</scope>
    <source>
        <strain evidence="7">YJS4271</strain>
    </source>
</reference>
<keyword evidence="6" id="KW-0812">Transmembrane</keyword>
<proteinExistence type="inferred from homology"/>
<name>A0A061B010_CYBFA</name>
<dbReference type="OrthoDB" id="45930at2759"/>
<dbReference type="VEuPathDB" id="FungiDB:BON22_2833"/>
<comment type="similarity">
    <text evidence="2">Belongs to the peroxin-3 family.</text>
</comment>